<dbReference type="RefSeq" id="WP_078778106.1">
    <property type="nucleotide sequence ID" value="NZ_MBDS01000002.1"/>
</dbReference>
<dbReference type="InterPro" id="IPR006139">
    <property type="entry name" value="D-isomer_2_OHA_DH_cat_dom"/>
</dbReference>
<evidence type="ECO:0000259" key="5">
    <source>
        <dbReference type="SMART" id="SM00997"/>
    </source>
</evidence>
<dbReference type="InterPro" id="IPR006140">
    <property type="entry name" value="D-isomer_DH_NAD-bd"/>
</dbReference>
<dbReference type="Proteomes" id="UP000190016">
    <property type="component" value="Unassembled WGS sequence"/>
</dbReference>
<dbReference type="Gene3D" id="3.40.50.720">
    <property type="entry name" value="NAD(P)-binding Rossmann-like Domain"/>
    <property type="match status" value="2"/>
</dbReference>
<dbReference type="SUPFAM" id="SSF51735">
    <property type="entry name" value="NAD(P)-binding Rossmann-fold domains"/>
    <property type="match status" value="1"/>
</dbReference>
<dbReference type="InterPro" id="IPR015878">
    <property type="entry name" value="Ado_hCys_hydrolase_NAD-bd"/>
</dbReference>
<evidence type="ECO:0000256" key="2">
    <source>
        <dbReference type="ARBA" id="ARBA00023002"/>
    </source>
</evidence>
<dbReference type="InterPro" id="IPR050857">
    <property type="entry name" value="D-2-hydroxyacid_DH"/>
</dbReference>
<dbReference type="PANTHER" id="PTHR42789:SF1">
    <property type="entry name" value="D-ISOMER SPECIFIC 2-HYDROXYACID DEHYDROGENASE FAMILY PROTEIN (AFU_ORTHOLOGUE AFUA_6G10090)"/>
    <property type="match status" value="1"/>
</dbReference>
<evidence type="ECO:0000313" key="7">
    <source>
        <dbReference type="Proteomes" id="UP000190016"/>
    </source>
</evidence>
<feature type="domain" description="S-adenosyl-L-homocysteine hydrolase NAD binding" evidence="5">
    <location>
        <begin position="123"/>
        <end position="319"/>
    </location>
</feature>
<protein>
    <submittedName>
        <fullName evidence="6">3-phosphoglycerate dehydrogenase</fullName>
    </submittedName>
</protein>
<gene>
    <name evidence="6" type="ORF">BB021_02305</name>
</gene>
<dbReference type="PANTHER" id="PTHR42789">
    <property type="entry name" value="D-ISOMER SPECIFIC 2-HYDROXYACID DEHYDROGENASE FAMILY PROTEIN (AFU_ORTHOLOGUE AFUA_6G10090)"/>
    <property type="match status" value="1"/>
</dbReference>
<dbReference type="CDD" id="cd12169">
    <property type="entry name" value="PGDH_like_1"/>
    <property type="match status" value="1"/>
</dbReference>
<name>A0ABX3NBH3_9FLAO</name>
<keyword evidence="3" id="KW-0520">NAD</keyword>
<comment type="caution">
    <text evidence="6">The sequence shown here is derived from an EMBL/GenBank/DDBJ whole genome shotgun (WGS) entry which is preliminary data.</text>
</comment>
<sequence length="323" mass="35990">MKITILDDYQFVIEKLKCFEILKNQNVQILHHTEKDVEKLAATISDTAVLVLTRERTAITDELLNKLPNLKLISQTGKISNHLGLAACTKHAVAVAEGVGSPIAPAELTWALLMNTVRKIPQAIEGMKNSKWQINIGSTINGKTIGIWGYGKIGQRIAQYAKAFGADVLVWGSDNSRQKAIEDGFKQAHSKEEFFKTADVITLHLRLTNETFGIVKEEDLTLMKDNSVLINTARAELIEKGSLEKVLASGQNISLGVDVYEEEPIYDKNFELLKYDNVVCTPHLGYVEQNGYELYFSKAFENVINFINGKPTNIANPEVINNK</sequence>
<dbReference type="Pfam" id="PF00389">
    <property type="entry name" value="2-Hacid_dh"/>
    <property type="match status" value="1"/>
</dbReference>
<organism evidence="6 7">
    <name type="scientific">Elizabethkingia ursingii</name>
    <dbReference type="NCBI Taxonomy" id="1756150"/>
    <lineage>
        <taxon>Bacteria</taxon>
        <taxon>Pseudomonadati</taxon>
        <taxon>Bacteroidota</taxon>
        <taxon>Flavobacteriia</taxon>
        <taxon>Flavobacteriales</taxon>
        <taxon>Weeksellaceae</taxon>
        <taxon>Elizabethkingia</taxon>
    </lineage>
</organism>
<evidence type="ECO:0000256" key="3">
    <source>
        <dbReference type="ARBA" id="ARBA00023027"/>
    </source>
</evidence>
<dbReference type="SUPFAM" id="SSF52283">
    <property type="entry name" value="Formate/glycerate dehydrogenase catalytic domain-like"/>
    <property type="match status" value="1"/>
</dbReference>
<dbReference type="InterPro" id="IPR036291">
    <property type="entry name" value="NAD(P)-bd_dom_sf"/>
</dbReference>
<dbReference type="SMART" id="SM00997">
    <property type="entry name" value="AdoHcyase_NAD"/>
    <property type="match status" value="1"/>
</dbReference>
<accession>A0ABX3NBH3</accession>
<keyword evidence="2 4" id="KW-0560">Oxidoreductase</keyword>
<proteinExistence type="inferred from homology"/>
<reference evidence="6 7" key="1">
    <citation type="submission" date="2016-07" db="EMBL/GenBank/DDBJ databases">
        <title>Revisiting the Taxonomy of the Elizabethkingia Genus based on Whole-Genome Sequencing, Optical Mapping, and MALDI-TOF.</title>
        <authorList>
            <person name="Nicholson A.C."/>
        </authorList>
    </citation>
    <scope>NUCLEOTIDE SEQUENCE [LARGE SCALE GENOMIC DNA]</scope>
    <source>
        <strain evidence="6 7">C1558</strain>
    </source>
</reference>
<dbReference type="Pfam" id="PF02826">
    <property type="entry name" value="2-Hacid_dh_C"/>
    <property type="match status" value="1"/>
</dbReference>
<evidence type="ECO:0000256" key="1">
    <source>
        <dbReference type="ARBA" id="ARBA00005854"/>
    </source>
</evidence>
<evidence type="ECO:0000256" key="4">
    <source>
        <dbReference type="RuleBase" id="RU003719"/>
    </source>
</evidence>
<dbReference type="EMBL" id="MBDS01000002">
    <property type="protein sequence ID" value="OPB93240.1"/>
    <property type="molecule type" value="Genomic_DNA"/>
</dbReference>
<keyword evidence="7" id="KW-1185">Reference proteome</keyword>
<comment type="similarity">
    <text evidence="1 4">Belongs to the D-isomer specific 2-hydroxyacid dehydrogenase family.</text>
</comment>
<evidence type="ECO:0000313" key="6">
    <source>
        <dbReference type="EMBL" id="OPB93240.1"/>
    </source>
</evidence>